<dbReference type="PANTHER" id="PTHR23150:SF19">
    <property type="entry name" value="FORMYLGLYCINE-GENERATING ENZYME"/>
    <property type="match status" value="1"/>
</dbReference>
<accession>A0A383DWE7</accession>
<dbReference type="InterPro" id="IPR016187">
    <property type="entry name" value="CTDL_fold"/>
</dbReference>
<evidence type="ECO:0000313" key="2">
    <source>
        <dbReference type="EMBL" id="SVE48158.1"/>
    </source>
</evidence>
<feature type="non-terminal residue" evidence="2">
    <location>
        <position position="1"/>
    </location>
</feature>
<dbReference type="EMBL" id="UINC01220304">
    <property type="protein sequence ID" value="SVE48158.1"/>
    <property type="molecule type" value="Genomic_DNA"/>
</dbReference>
<dbReference type="GO" id="GO:0120147">
    <property type="term" value="F:formylglycine-generating oxidase activity"/>
    <property type="evidence" value="ECO:0007669"/>
    <property type="project" value="TreeGrafter"/>
</dbReference>
<protein>
    <recommendedName>
        <fullName evidence="1">Sulfatase-modifying factor enzyme-like domain-containing protein</fullName>
    </recommendedName>
</protein>
<proteinExistence type="predicted"/>
<dbReference type="SUPFAM" id="SSF56436">
    <property type="entry name" value="C-type lectin-like"/>
    <property type="match status" value="1"/>
</dbReference>
<dbReference type="PANTHER" id="PTHR23150">
    <property type="entry name" value="SULFATASE MODIFYING FACTOR 1, 2"/>
    <property type="match status" value="1"/>
</dbReference>
<dbReference type="AlphaFoldDB" id="A0A383DWE7"/>
<name>A0A383DWE7_9ZZZZ</name>
<sequence length="188" mass="22102">KVCLDQFYLDKYEVSQEKWEKAMEYNHSVYQQPDLPVNQIKWEEAKLYCEKNGYRLPTEAEWEYAALAGSKDDNPWGDGIQGDYLWYMDNSFRKQHPVGTKKPNAWGVYNMMGSVWEWVADWYSEKYYQESPPKNPKGPLTPKSFRVIRGASWVSEESLIRVTVRERGLADGTLDYWVGFRCAFTPPK</sequence>
<dbReference type="InterPro" id="IPR051043">
    <property type="entry name" value="Sulfatase_Mod_Factor_Kinase"/>
</dbReference>
<feature type="domain" description="Sulfatase-modifying factor enzyme-like" evidence="1">
    <location>
        <begin position="4"/>
        <end position="183"/>
    </location>
</feature>
<evidence type="ECO:0000259" key="1">
    <source>
        <dbReference type="Pfam" id="PF03781"/>
    </source>
</evidence>
<dbReference type="Gene3D" id="3.90.1580.10">
    <property type="entry name" value="paralog of FGE (formylglycine-generating enzyme)"/>
    <property type="match status" value="1"/>
</dbReference>
<dbReference type="InterPro" id="IPR005532">
    <property type="entry name" value="SUMF_dom"/>
</dbReference>
<reference evidence="2" key="1">
    <citation type="submission" date="2018-05" db="EMBL/GenBank/DDBJ databases">
        <authorList>
            <person name="Lanie J.A."/>
            <person name="Ng W.-L."/>
            <person name="Kazmierczak K.M."/>
            <person name="Andrzejewski T.M."/>
            <person name="Davidsen T.M."/>
            <person name="Wayne K.J."/>
            <person name="Tettelin H."/>
            <person name="Glass J.I."/>
            <person name="Rusch D."/>
            <person name="Podicherti R."/>
            <person name="Tsui H.-C.T."/>
            <person name="Winkler M.E."/>
        </authorList>
    </citation>
    <scope>NUCLEOTIDE SEQUENCE</scope>
</reference>
<dbReference type="Pfam" id="PF03781">
    <property type="entry name" value="FGE-sulfatase"/>
    <property type="match status" value="1"/>
</dbReference>
<dbReference type="InterPro" id="IPR042095">
    <property type="entry name" value="SUMF_sf"/>
</dbReference>
<organism evidence="2">
    <name type="scientific">marine metagenome</name>
    <dbReference type="NCBI Taxonomy" id="408172"/>
    <lineage>
        <taxon>unclassified sequences</taxon>
        <taxon>metagenomes</taxon>
        <taxon>ecological metagenomes</taxon>
    </lineage>
</organism>
<gene>
    <name evidence="2" type="ORF">METZ01_LOCUS501012</name>
</gene>